<reference evidence="2" key="1">
    <citation type="submission" date="2020-02" db="EMBL/GenBank/DDBJ databases">
        <authorList>
            <person name="Meier V. D."/>
        </authorList>
    </citation>
    <scope>NUCLEOTIDE SEQUENCE</scope>
    <source>
        <strain evidence="2">AVDCRST_MAG82</strain>
    </source>
</reference>
<evidence type="ECO:0000256" key="1">
    <source>
        <dbReference type="SAM" id="MobiDB-lite"/>
    </source>
</evidence>
<dbReference type="AlphaFoldDB" id="A0A6J4PJT9"/>
<accession>A0A6J4PJT9</accession>
<sequence>VLRRDGPLSCQLHPGHTGPVSHREHQALSVAPPRPLLRGLRLGRSRRRRGVPAGCVLPLDVATRSGALRRASAGEGGDTGARRARGRGPDLLRYRLRMDAL</sequence>
<dbReference type="EMBL" id="CADCVA010000114">
    <property type="protein sequence ID" value="CAA9412296.1"/>
    <property type="molecule type" value="Genomic_DNA"/>
</dbReference>
<feature type="non-terminal residue" evidence="2">
    <location>
        <position position="101"/>
    </location>
</feature>
<proteinExistence type="predicted"/>
<gene>
    <name evidence="2" type="ORF">AVDCRST_MAG82-867</name>
</gene>
<evidence type="ECO:0000313" key="2">
    <source>
        <dbReference type="EMBL" id="CAA9412296.1"/>
    </source>
</evidence>
<name>A0A6J4PJT9_9ACTN</name>
<protein>
    <submittedName>
        <fullName evidence="2">Uncharacterized protein</fullName>
    </submittedName>
</protein>
<feature type="non-terminal residue" evidence="2">
    <location>
        <position position="1"/>
    </location>
</feature>
<organism evidence="2">
    <name type="scientific">uncultured Rubrobacteraceae bacterium</name>
    <dbReference type="NCBI Taxonomy" id="349277"/>
    <lineage>
        <taxon>Bacteria</taxon>
        <taxon>Bacillati</taxon>
        <taxon>Actinomycetota</taxon>
        <taxon>Rubrobacteria</taxon>
        <taxon>Rubrobacterales</taxon>
        <taxon>Rubrobacteraceae</taxon>
        <taxon>environmental samples</taxon>
    </lineage>
</organism>
<feature type="region of interest" description="Disordered" evidence="1">
    <location>
        <begin position="1"/>
        <end position="26"/>
    </location>
</feature>